<dbReference type="PANTHER" id="PTHR33371:SF4">
    <property type="entry name" value="INTERMEMBRANE PHOSPHOLIPID TRANSPORT SYSTEM BINDING PROTEIN MLAD"/>
    <property type="match status" value="1"/>
</dbReference>
<dbReference type="RefSeq" id="WP_120037977.1">
    <property type="nucleotide sequence ID" value="NZ_QZFU01000010.1"/>
</dbReference>
<reference evidence="2 3" key="1">
    <citation type="submission" date="2018-09" db="EMBL/GenBank/DDBJ databases">
        <title>YIM PH21274 draft genome.</title>
        <authorList>
            <person name="Miao C."/>
        </authorList>
    </citation>
    <scope>NUCLEOTIDE SEQUENCE [LARGE SCALE GENOMIC DNA]</scope>
    <source>
        <strain evidence="2 3">YIM PH 21724</strain>
    </source>
</reference>
<dbReference type="AlphaFoldDB" id="A0A3A4K3K7"/>
<dbReference type="InterPro" id="IPR052336">
    <property type="entry name" value="MlaD_Phospholipid_Transporter"/>
</dbReference>
<dbReference type="OrthoDB" id="4608030at2"/>
<gene>
    <name evidence="2" type="ORF">D5S18_03410</name>
</gene>
<dbReference type="GO" id="GO:0005576">
    <property type="term" value="C:extracellular region"/>
    <property type="evidence" value="ECO:0007669"/>
    <property type="project" value="TreeGrafter"/>
</dbReference>
<protein>
    <submittedName>
        <fullName evidence="2">MCE family protein</fullName>
    </submittedName>
</protein>
<dbReference type="EMBL" id="QZFU01000010">
    <property type="protein sequence ID" value="RJO79453.1"/>
    <property type="molecule type" value="Genomic_DNA"/>
</dbReference>
<evidence type="ECO:0000259" key="1">
    <source>
        <dbReference type="Pfam" id="PF02470"/>
    </source>
</evidence>
<dbReference type="Pfam" id="PF02470">
    <property type="entry name" value="MlaD"/>
    <property type="match status" value="1"/>
</dbReference>
<feature type="domain" description="Mce/MlaD" evidence="1">
    <location>
        <begin position="38"/>
        <end position="110"/>
    </location>
</feature>
<accession>A0A3A4K3K7</accession>
<name>A0A3A4K3K7_9NOCA</name>
<dbReference type="InterPro" id="IPR003399">
    <property type="entry name" value="Mce/MlaD"/>
</dbReference>
<dbReference type="PANTHER" id="PTHR33371">
    <property type="entry name" value="INTERMEMBRANE PHOSPHOLIPID TRANSPORT SYSTEM BINDING PROTEIN MLAD-RELATED"/>
    <property type="match status" value="1"/>
</dbReference>
<proteinExistence type="predicted"/>
<evidence type="ECO:0000313" key="2">
    <source>
        <dbReference type="EMBL" id="RJO79453.1"/>
    </source>
</evidence>
<keyword evidence="3" id="KW-1185">Reference proteome</keyword>
<dbReference type="Proteomes" id="UP000266677">
    <property type="component" value="Unassembled WGS sequence"/>
</dbReference>
<evidence type="ECO:0000313" key="3">
    <source>
        <dbReference type="Proteomes" id="UP000266677"/>
    </source>
</evidence>
<organism evidence="2 3">
    <name type="scientific">Nocardia panacis</name>
    <dbReference type="NCBI Taxonomy" id="2340916"/>
    <lineage>
        <taxon>Bacteria</taxon>
        <taxon>Bacillati</taxon>
        <taxon>Actinomycetota</taxon>
        <taxon>Actinomycetes</taxon>
        <taxon>Mycobacteriales</taxon>
        <taxon>Nocardiaceae</taxon>
        <taxon>Nocardia</taxon>
    </lineage>
</organism>
<comment type="caution">
    <text evidence="2">The sequence shown here is derived from an EMBL/GenBank/DDBJ whole genome shotgun (WGS) entry which is preliminary data.</text>
</comment>
<sequence length="367" mass="38526">MLKRMLGSQAFMSLAGAAVIVALAVAGYFVVFDPWKKTQAYCAMMSDSIGLYPGNQVTMRGIPVGSVTSVRNQGREVRVDFEVDAKYRVYADAGATTVSDTVVADRSLAVLSSGKERKTWDGAECITNTLTPKSLTETLTALSQLADQLNGSGAAEDNSLAKGLNSLDRATVGTGPQINALIQKLGSALNQPDADIGHLAGIFDTFSEVSKKVTAHWGDLQSMLVRMGPALNQASTELLGPGAELFDALRQVLPVLNDLTTMFGDTILKGLDATVPLVKLLRANVGSLREIVLMTPVLTDAFRTVTDPGTGAPGLTYSPPRVRVPEQNAAAVCAAVNLAAPGRCVGSADGMVDLELTQLVLGMTGAR</sequence>